<dbReference type="EMBL" id="CAJVPT010009164">
    <property type="protein sequence ID" value="CAG8558828.1"/>
    <property type="molecule type" value="Genomic_DNA"/>
</dbReference>
<proteinExistence type="predicted"/>
<comment type="caution">
    <text evidence="1">The sequence shown here is derived from an EMBL/GenBank/DDBJ whole genome shotgun (WGS) entry which is preliminary data.</text>
</comment>
<organism evidence="1 2">
    <name type="scientific">Acaulospora colombiana</name>
    <dbReference type="NCBI Taxonomy" id="27376"/>
    <lineage>
        <taxon>Eukaryota</taxon>
        <taxon>Fungi</taxon>
        <taxon>Fungi incertae sedis</taxon>
        <taxon>Mucoromycota</taxon>
        <taxon>Glomeromycotina</taxon>
        <taxon>Glomeromycetes</taxon>
        <taxon>Diversisporales</taxon>
        <taxon>Acaulosporaceae</taxon>
        <taxon>Acaulospora</taxon>
    </lineage>
</organism>
<dbReference type="Proteomes" id="UP000789525">
    <property type="component" value="Unassembled WGS sequence"/>
</dbReference>
<evidence type="ECO:0000313" key="2">
    <source>
        <dbReference type="Proteomes" id="UP000789525"/>
    </source>
</evidence>
<accession>A0ACA9M1S8</accession>
<sequence>MVDHKNNEKASIDLDMEHQHRESRKNIGFGGTMWLAFQSIGVIYGDIGTSPLYVYTGIFPDPTKPPSAEDTLGALSLIIWSLTIVPLLKYVFIILRADDHGEGGTFALYSLLSRYSGLSIRGENRIDDLTITNYDAISVQSATKEQPNFIKRSRLLQRILIVVVLFGTSLVISDGLLTPAISVISAVEGIAIPAPVKRCNTLPQNISRNSAILIVLFLGQRLGTQRVGVLFAPIVSLWFISLASIGIWNISKYPSVLKAYNPYYAIDYFIRNGSDSFQVLGGVLLAITGVEAMFADLGHFNRTAIQISFPCFTYPPLILAYCGQAARLTLDPTIISNTFWNSLPDINGPTYWISFVLATLATIIASQAMISATFSLLHQAMQLDCFPRVKVIHTSEKVAGQIYVPEINYLLMIGIVLVVIVAQTAANLTIAYGE</sequence>
<keyword evidence="2" id="KW-1185">Reference proteome</keyword>
<reference evidence="1" key="1">
    <citation type="submission" date="2021-06" db="EMBL/GenBank/DDBJ databases">
        <authorList>
            <person name="Kallberg Y."/>
            <person name="Tangrot J."/>
            <person name="Rosling A."/>
        </authorList>
    </citation>
    <scope>NUCLEOTIDE SEQUENCE</scope>
    <source>
        <strain evidence="1">CL356</strain>
    </source>
</reference>
<evidence type="ECO:0000313" key="1">
    <source>
        <dbReference type="EMBL" id="CAG8558828.1"/>
    </source>
</evidence>
<gene>
    <name evidence="1" type="ORF">ACOLOM_LOCUS5146</name>
</gene>
<protein>
    <submittedName>
        <fullName evidence="1">4368_t:CDS:1</fullName>
    </submittedName>
</protein>
<name>A0ACA9M1S8_9GLOM</name>